<evidence type="ECO:0000256" key="1">
    <source>
        <dbReference type="SAM" id="Phobius"/>
    </source>
</evidence>
<sequence length="54" mass="5824">MYKGMLLFTGGLIMYMAGIYLSTNWTAVGAAIGVLGGMLMGAGTFFKITKRRNQ</sequence>
<dbReference type="AlphaFoldDB" id="W4RM85"/>
<reference evidence="2 3" key="1">
    <citation type="submission" date="2013-12" db="EMBL/GenBank/DDBJ databases">
        <title>NBRP : Genome information of microbial organism related human and environment.</title>
        <authorList>
            <person name="Hattori M."/>
            <person name="Oshima K."/>
            <person name="Inaba H."/>
            <person name="Suda W."/>
            <person name="Sakamoto M."/>
            <person name="Iino T."/>
            <person name="Kitahara M."/>
            <person name="Oshida Y."/>
            <person name="Iida T."/>
            <person name="Kudo T."/>
            <person name="Itoh T."/>
            <person name="Ahmed I."/>
            <person name="Ohkuma M."/>
        </authorList>
    </citation>
    <scope>NUCLEOTIDE SEQUENCE [LARGE SCALE GENOMIC DNA]</scope>
    <source>
        <strain evidence="2 3">JCM 21738</strain>
    </source>
</reference>
<keyword evidence="3" id="KW-1185">Reference proteome</keyword>
<organism evidence="2 3">
    <name type="scientific">Mesobacillus boroniphilus JCM 21738</name>
    <dbReference type="NCBI Taxonomy" id="1294265"/>
    <lineage>
        <taxon>Bacteria</taxon>
        <taxon>Bacillati</taxon>
        <taxon>Bacillota</taxon>
        <taxon>Bacilli</taxon>
        <taxon>Bacillales</taxon>
        <taxon>Bacillaceae</taxon>
        <taxon>Mesobacillus</taxon>
    </lineage>
</organism>
<keyword evidence="1" id="KW-0472">Membrane</keyword>
<feature type="transmembrane region" description="Helical" evidence="1">
    <location>
        <begin position="5"/>
        <end position="21"/>
    </location>
</feature>
<accession>W4RM85</accession>
<comment type="caution">
    <text evidence="2">The sequence shown here is derived from an EMBL/GenBank/DDBJ whole genome shotgun (WGS) entry which is preliminary data.</text>
</comment>
<dbReference type="EMBL" id="BAUW01000021">
    <property type="protein sequence ID" value="GAE45406.1"/>
    <property type="molecule type" value="Genomic_DNA"/>
</dbReference>
<feature type="transmembrane region" description="Helical" evidence="1">
    <location>
        <begin position="27"/>
        <end position="46"/>
    </location>
</feature>
<gene>
    <name evidence="2" type="ORF">JCM21738_2203</name>
</gene>
<dbReference type="RefSeq" id="WP_023614416.1">
    <property type="nucleotide sequence ID" value="NZ_BAUW01000021.1"/>
</dbReference>
<keyword evidence="1" id="KW-0812">Transmembrane</keyword>
<protein>
    <submittedName>
        <fullName evidence="2">Uncharacterized protein</fullName>
    </submittedName>
</protein>
<keyword evidence="1" id="KW-1133">Transmembrane helix</keyword>
<proteinExistence type="predicted"/>
<evidence type="ECO:0000313" key="2">
    <source>
        <dbReference type="EMBL" id="GAE45406.1"/>
    </source>
</evidence>
<dbReference type="Proteomes" id="UP000018949">
    <property type="component" value="Unassembled WGS sequence"/>
</dbReference>
<name>W4RM85_9BACI</name>
<evidence type="ECO:0000313" key="3">
    <source>
        <dbReference type="Proteomes" id="UP000018949"/>
    </source>
</evidence>